<dbReference type="RefSeq" id="XP_008718880.1">
    <property type="nucleotide sequence ID" value="XM_008720658.1"/>
</dbReference>
<sequence length="290" mass="31288">MSKAAKKRKLSASFVEAEKEDVTRKNAKPTSLCRHNNSSYVSGIANIVETNACDLFSPVCKTTEDSSITKKSGISRASDDKRVSNSLQLTLTALSQLANFQRIENSKSDASADKWPAISKLSRDELATLFPFAAYGITSVANEAVLPHDHPPTMASPTHTLVARDTMGKVVDLASQGFDGPFAAEAERIKQSFLVRKVEHLSGTGPGSLEKHTAFIFDGEEEDIAAIKEAKAKVEEREGWPLGFLQSLGTKWLDCVDRLFFKLNDKDVATIQLATGIEAAAADDVGGAAK</sequence>
<dbReference type="InParanoid" id="W2RP34"/>
<accession>W2RP34</accession>
<dbReference type="VEuPathDB" id="FungiDB:HMPREF1541_06322"/>
<evidence type="ECO:0000313" key="2">
    <source>
        <dbReference type="Proteomes" id="UP000030752"/>
    </source>
</evidence>
<dbReference type="EMBL" id="KB822722">
    <property type="protein sequence ID" value="ETN38291.1"/>
    <property type="molecule type" value="Genomic_DNA"/>
</dbReference>
<dbReference type="Proteomes" id="UP000030752">
    <property type="component" value="Unassembled WGS sequence"/>
</dbReference>
<gene>
    <name evidence="1" type="ORF">HMPREF1541_06322</name>
</gene>
<keyword evidence="2" id="KW-1185">Reference proteome</keyword>
<proteinExistence type="predicted"/>
<protein>
    <submittedName>
        <fullName evidence="1">Uncharacterized protein</fullName>
    </submittedName>
</protein>
<evidence type="ECO:0000313" key="1">
    <source>
        <dbReference type="EMBL" id="ETN38291.1"/>
    </source>
</evidence>
<dbReference type="AlphaFoldDB" id="W2RP34"/>
<name>W2RP34_CYPE1</name>
<reference evidence="1 2" key="1">
    <citation type="submission" date="2013-03" db="EMBL/GenBank/DDBJ databases">
        <title>The Genome Sequence of Phialophora europaea CBS 101466.</title>
        <authorList>
            <consortium name="The Broad Institute Genomics Platform"/>
            <person name="Cuomo C."/>
            <person name="de Hoog S."/>
            <person name="Gorbushina A."/>
            <person name="Walker B."/>
            <person name="Young S.K."/>
            <person name="Zeng Q."/>
            <person name="Gargeya S."/>
            <person name="Fitzgerald M."/>
            <person name="Haas B."/>
            <person name="Abouelleil A."/>
            <person name="Allen A.W."/>
            <person name="Alvarado L."/>
            <person name="Arachchi H.M."/>
            <person name="Berlin A.M."/>
            <person name="Chapman S.B."/>
            <person name="Gainer-Dewar J."/>
            <person name="Goldberg J."/>
            <person name="Griggs A."/>
            <person name="Gujja S."/>
            <person name="Hansen M."/>
            <person name="Howarth C."/>
            <person name="Imamovic A."/>
            <person name="Ireland A."/>
            <person name="Larimer J."/>
            <person name="McCowan C."/>
            <person name="Murphy C."/>
            <person name="Pearson M."/>
            <person name="Poon T.W."/>
            <person name="Priest M."/>
            <person name="Roberts A."/>
            <person name="Saif S."/>
            <person name="Shea T."/>
            <person name="Sisk P."/>
            <person name="Sykes S."/>
            <person name="Wortman J."/>
            <person name="Nusbaum C."/>
            <person name="Birren B."/>
        </authorList>
    </citation>
    <scope>NUCLEOTIDE SEQUENCE [LARGE SCALE GENOMIC DNA]</scope>
    <source>
        <strain evidence="1 2">CBS 101466</strain>
    </source>
</reference>
<dbReference type="HOGENOM" id="CLU_959840_0_0_1"/>
<dbReference type="GeneID" id="19973661"/>
<organism evidence="1 2">
    <name type="scientific">Cyphellophora europaea (strain CBS 101466)</name>
    <name type="common">Phialophora europaea</name>
    <dbReference type="NCBI Taxonomy" id="1220924"/>
    <lineage>
        <taxon>Eukaryota</taxon>
        <taxon>Fungi</taxon>
        <taxon>Dikarya</taxon>
        <taxon>Ascomycota</taxon>
        <taxon>Pezizomycotina</taxon>
        <taxon>Eurotiomycetes</taxon>
        <taxon>Chaetothyriomycetidae</taxon>
        <taxon>Chaetothyriales</taxon>
        <taxon>Cyphellophoraceae</taxon>
        <taxon>Cyphellophora</taxon>
    </lineage>
</organism>